<dbReference type="RefSeq" id="WP_190994189.1">
    <property type="nucleotide sequence ID" value="NZ_JACOIK010000006.1"/>
</dbReference>
<comment type="caution">
    <text evidence="1">The sequence shown here is derived from an EMBL/GenBank/DDBJ whole genome shotgun (WGS) entry which is preliminary data.</text>
</comment>
<proteinExistence type="predicted"/>
<dbReference type="EMBL" id="JACOIK010000006">
    <property type="protein sequence ID" value="MBD1433221.1"/>
    <property type="molecule type" value="Genomic_DNA"/>
</dbReference>
<keyword evidence="2" id="KW-1185">Reference proteome</keyword>
<protein>
    <submittedName>
        <fullName evidence="1">Uncharacterized protein</fullName>
    </submittedName>
</protein>
<evidence type="ECO:0000313" key="2">
    <source>
        <dbReference type="Proteomes" id="UP000602759"/>
    </source>
</evidence>
<dbReference type="Proteomes" id="UP000602759">
    <property type="component" value="Unassembled WGS sequence"/>
</dbReference>
<name>A0ABR7YPT5_9SPHI</name>
<reference evidence="1 2" key="1">
    <citation type="submission" date="2020-08" db="EMBL/GenBank/DDBJ databases">
        <title>Sphingobacterium sp. DN00404 isolated from aquaculture water.</title>
        <authorList>
            <person name="Zhang M."/>
        </authorList>
    </citation>
    <scope>NUCLEOTIDE SEQUENCE [LARGE SCALE GENOMIC DNA]</scope>
    <source>
        <strain evidence="1 2">DN00404</strain>
    </source>
</reference>
<accession>A0ABR7YPT5</accession>
<evidence type="ECO:0000313" key="1">
    <source>
        <dbReference type="EMBL" id="MBD1433221.1"/>
    </source>
</evidence>
<sequence>MHDRTWEIKQRINNARLQIPAFNIQVEELDALLTEAKGKFKHLEMAYETNPYKDTIRVQLKKLLAAINTFLESFVPKLVTLTENYYDYDDYTFAQDKWRTETAHPQFHKIFAHYQDCSVDMVFFDADLDDFRGILSFVKKQEGKYYEEMDTLIDDYTDLNEQLADFFEAVEKFDEGLIMGG</sequence>
<organism evidence="1 2">
    <name type="scientific">Sphingobacterium micropteri</name>
    <dbReference type="NCBI Taxonomy" id="2763501"/>
    <lineage>
        <taxon>Bacteria</taxon>
        <taxon>Pseudomonadati</taxon>
        <taxon>Bacteroidota</taxon>
        <taxon>Sphingobacteriia</taxon>
        <taxon>Sphingobacteriales</taxon>
        <taxon>Sphingobacteriaceae</taxon>
        <taxon>Sphingobacterium</taxon>
    </lineage>
</organism>
<gene>
    <name evidence="1" type="ORF">H8B06_10315</name>
</gene>